<proteinExistence type="predicted"/>
<protein>
    <submittedName>
        <fullName evidence="2">Uncharacterized protein</fullName>
    </submittedName>
</protein>
<dbReference type="AlphaFoldDB" id="A0A9N8KT04"/>
<accession>A0A9N8KT04</accession>
<dbReference type="Proteomes" id="UP001154114">
    <property type="component" value="Chromosome 13"/>
</dbReference>
<keyword evidence="3" id="KW-1185">Reference proteome</keyword>
<reference evidence="2" key="1">
    <citation type="submission" date="2021-12" db="EMBL/GenBank/DDBJ databases">
        <authorList>
            <person name="King R."/>
        </authorList>
    </citation>
    <scope>NUCLEOTIDE SEQUENCE</scope>
</reference>
<evidence type="ECO:0000256" key="1">
    <source>
        <dbReference type="SAM" id="MobiDB-lite"/>
    </source>
</evidence>
<gene>
    <name evidence="2" type="ORF">CINC_LOCUS2261</name>
</gene>
<evidence type="ECO:0000313" key="3">
    <source>
        <dbReference type="Proteomes" id="UP001154114"/>
    </source>
</evidence>
<evidence type="ECO:0000313" key="2">
    <source>
        <dbReference type="EMBL" id="CAD0200576.1"/>
    </source>
</evidence>
<feature type="region of interest" description="Disordered" evidence="1">
    <location>
        <begin position="90"/>
        <end position="112"/>
    </location>
</feature>
<dbReference type="EMBL" id="LR824016">
    <property type="protein sequence ID" value="CAD0200576.1"/>
    <property type="molecule type" value="Genomic_DNA"/>
</dbReference>
<name>A0A9N8KT04_CHRIL</name>
<sequence length="112" mass="11945">MLSGVIQLRWYSLSTINKRVAANGDERALISIAGRGGVVWSAPPGGRGVLRARRPAGGALQPAPRATGGRHRRTYPARQKTVFVKHREIPKTGDVGQRAADAPNRAVCGTSH</sequence>
<organism evidence="2 3">
    <name type="scientific">Chrysodeixis includens</name>
    <name type="common">Soybean looper</name>
    <name type="synonym">Pseudoplusia includens</name>
    <dbReference type="NCBI Taxonomy" id="689277"/>
    <lineage>
        <taxon>Eukaryota</taxon>
        <taxon>Metazoa</taxon>
        <taxon>Ecdysozoa</taxon>
        <taxon>Arthropoda</taxon>
        <taxon>Hexapoda</taxon>
        <taxon>Insecta</taxon>
        <taxon>Pterygota</taxon>
        <taxon>Neoptera</taxon>
        <taxon>Endopterygota</taxon>
        <taxon>Lepidoptera</taxon>
        <taxon>Glossata</taxon>
        <taxon>Ditrysia</taxon>
        <taxon>Noctuoidea</taxon>
        <taxon>Noctuidae</taxon>
        <taxon>Plusiinae</taxon>
        <taxon>Chrysodeixis</taxon>
    </lineage>
</organism>